<dbReference type="Gene3D" id="1.25.40.10">
    <property type="entry name" value="Tetratricopeptide repeat domain"/>
    <property type="match status" value="2"/>
</dbReference>
<sequence length="912" mass="100872">KAFHCTGQLPYLEESVAASMRALELTEEDDPERLNRLFDLGLTLDARYFKDRDLTDANKSIALMKEAIGAAGEKTQPHLIASLLDTLGTALRLNFSRTGDLSDIHESLEAHRRAVSMAPEFDLPDFLGELSTALLFAFNQSGDPRHIDEAVSVVRESVALMKDGDPGLPDRLQEAGSALKHKFNYSDELKDIQEAISYFQKAVDVTPKESSLLALRLADLSNALVTRSTLTGEVLDMDEAIRSKRRAISLLHEGHEDVPICFNNLAMSYRRKFGMDGQMETLEEAIRCQERAIAKAVGRSIGLPVWYAALGHSFHLKFQKTRNESDIDQAVSSTEKALEILPPNHVDIPEREFELGNFLISRSQLTKREDDVKRACEHYKRSALFSHGYTARRVEAARKWADLARTFDIESSLDGYERAIDLISAFVGLEQTQSRRHENIAQISDLSRAAAATAVEADRVTRALEWLERGRCLVWSQLNSLRTPVDNLRLVDEQLAERVVAVSKALETSGSEHGKIRVGNSASLNSSVDLAVEWKDLVSSVRQKPGFEDFLETKVSSMEDLPSRGTVVVINVHETRCDALALRAGWSAPIHISLPKRGSNDFKLVDVLRDLWKSVVHPVLDAIGYLVSRGVGRVKTMLTDVQESDMPQRIWWCPTGPLSFLPLHAAGLFMGERDNAFDYAISSYSPNVNTLAKQMRTQVTTGGKPSRVLVVSQPNTPGHTPLPGTTREVQALRGVLAGGGISHIHLEGKEATIQSCIESLVEYDCVHFACHAFQDPKEPLASGFFLHDGRLELSKIIRNNFQSAEFAFLSACQTSTGDDKLSEEAVHLAAGMVAAGYRGVIATMWSIKDKYAPDVATDFYTELIKPESSSLEGANDGRRTAEALHVAVNGLRSRLGDSEDGLLTWVPYVHFG</sequence>
<comment type="caution">
    <text evidence="2">The sequence shown here is derived from an EMBL/GenBank/DDBJ whole genome shotgun (WGS) entry which is preliminary data.</text>
</comment>
<gene>
    <name evidence="2" type="ORF">FA13DRAFT_1613157</name>
</gene>
<dbReference type="InterPro" id="IPR011990">
    <property type="entry name" value="TPR-like_helical_dom_sf"/>
</dbReference>
<dbReference type="AlphaFoldDB" id="A0A4Y7T2V2"/>
<evidence type="ECO:0000313" key="2">
    <source>
        <dbReference type="EMBL" id="TEB28284.1"/>
    </source>
</evidence>
<feature type="domain" description="CHAT" evidence="1">
    <location>
        <begin position="607"/>
        <end position="912"/>
    </location>
</feature>
<organism evidence="2 3">
    <name type="scientific">Coprinellus micaceus</name>
    <name type="common">Glistening ink-cap mushroom</name>
    <name type="synonym">Coprinus micaceus</name>
    <dbReference type="NCBI Taxonomy" id="71717"/>
    <lineage>
        <taxon>Eukaryota</taxon>
        <taxon>Fungi</taxon>
        <taxon>Dikarya</taxon>
        <taxon>Basidiomycota</taxon>
        <taxon>Agaricomycotina</taxon>
        <taxon>Agaricomycetes</taxon>
        <taxon>Agaricomycetidae</taxon>
        <taxon>Agaricales</taxon>
        <taxon>Agaricineae</taxon>
        <taxon>Psathyrellaceae</taxon>
        <taxon>Coprinellus</taxon>
    </lineage>
</organism>
<protein>
    <recommendedName>
        <fullName evidence="1">CHAT domain-containing protein</fullName>
    </recommendedName>
</protein>
<evidence type="ECO:0000259" key="1">
    <source>
        <dbReference type="Pfam" id="PF12770"/>
    </source>
</evidence>
<dbReference type="Proteomes" id="UP000298030">
    <property type="component" value="Unassembled WGS sequence"/>
</dbReference>
<dbReference type="STRING" id="71717.A0A4Y7T2V2"/>
<reference evidence="2 3" key="1">
    <citation type="journal article" date="2019" name="Nat. Ecol. Evol.">
        <title>Megaphylogeny resolves global patterns of mushroom evolution.</title>
        <authorList>
            <person name="Varga T."/>
            <person name="Krizsan K."/>
            <person name="Foldi C."/>
            <person name="Dima B."/>
            <person name="Sanchez-Garcia M."/>
            <person name="Sanchez-Ramirez S."/>
            <person name="Szollosi G.J."/>
            <person name="Szarkandi J.G."/>
            <person name="Papp V."/>
            <person name="Albert L."/>
            <person name="Andreopoulos W."/>
            <person name="Angelini C."/>
            <person name="Antonin V."/>
            <person name="Barry K.W."/>
            <person name="Bougher N.L."/>
            <person name="Buchanan P."/>
            <person name="Buyck B."/>
            <person name="Bense V."/>
            <person name="Catcheside P."/>
            <person name="Chovatia M."/>
            <person name="Cooper J."/>
            <person name="Damon W."/>
            <person name="Desjardin D."/>
            <person name="Finy P."/>
            <person name="Geml J."/>
            <person name="Haridas S."/>
            <person name="Hughes K."/>
            <person name="Justo A."/>
            <person name="Karasinski D."/>
            <person name="Kautmanova I."/>
            <person name="Kiss B."/>
            <person name="Kocsube S."/>
            <person name="Kotiranta H."/>
            <person name="LaButti K.M."/>
            <person name="Lechner B.E."/>
            <person name="Liimatainen K."/>
            <person name="Lipzen A."/>
            <person name="Lukacs Z."/>
            <person name="Mihaltcheva S."/>
            <person name="Morgado L.N."/>
            <person name="Niskanen T."/>
            <person name="Noordeloos M.E."/>
            <person name="Ohm R.A."/>
            <person name="Ortiz-Santana B."/>
            <person name="Ovrebo C."/>
            <person name="Racz N."/>
            <person name="Riley R."/>
            <person name="Savchenko A."/>
            <person name="Shiryaev A."/>
            <person name="Soop K."/>
            <person name="Spirin V."/>
            <person name="Szebenyi C."/>
            <person name="Tomsovsky M."/>
            <person name="Tulloss R.E."/>
            <person name="Uehling J."/>
            <person name="Grigoriev I.V."/>
            <person name="Vagvolgyi C."/>
            <person name="Papp T."/>
            <person name="Martin F.M."/>
            <person name="Miettinen O."/>
            <person name="Hibbett D.S."/>
            <person name="Nagy L.G."/>
        </authorList>
    </citation>
    <scope>NUCLEOTIDE SEQUENCE [LARGE SCALE GENOMIC DNA]</scope>
    <source>
        <strain evidence="2 3">FP101781</strain>
    </source>
</reference>
<dbReference type="Pfam" id="PF12770">
    <property type="entry name" value="CHAT"/>
    <property type="match status" value="1"/>
</dbReference>
<feature type="non-terminal residue" evidence="2">
    <location>
        <position position="1"/>
    </location>
</feature>
<name>A0A4Y7T2V2_COPMI</name>
<proteinExistence type="predicted"/>
<feature type="non-terminal residue" evidence="2">
    <location>
        <position position="912"/>
    </location>
</feature>
<dbReference type="OrthoDB" id="9991317at2759"/>
<accession>A0A4Y7T2V2</accession>
<keyword evidence="3" id="KW-1185">Reference proteome</keyword>
<dbReference type="SUPFAM" id="SSF81901">
    <property type="entry name" value="HCP-like"/>
    <property type="match status" value="1"/>
</dbReference>
<dbReference type="EMBL" id="QPFP01000033">
    <property type="protein sequence ID" value="TEB28284.1"/>
    <property type="molecule type" value="Genomic_DNA"/>
</dbReference>
<dbReference type="InterPro" id="IPR024983">
    <property type="entry name" value="CHAT_dom"/>
</dbReference>
<evidence type="ECO:0000313" key="3">
    <source>
        <dbReference type="Proteomes" id="UP000298030"/>
    </source>
</evidence>